<reference evidence="1 2" key="1">
    <citation type="submission" date="2018-10" db="EMBL/GenBank/DDBJ databases">
        <title>Co-occurring genomic capacity for anaerobic methane metabolism and dissimilatory sulfite reduction discovered in the Korarchaeota.</title>
        <authorList>
            <person name="Mckay L.J."/>
            <person name="Dlakic M."/>
            <person name="Fields M.W."/>
            <person name="Delmont T.O."/>
            <person name="Eren A.M."/>
            <person name="Jay Z.J."/>
            <person name="Klingelsmith K.B."/>
            <person name="Rusch D.B."/>
            <person name="Inskeep W.P."/>
        </authorList>
    </citation>
    <scope>NUCLEOTIDE SEQUENCE [LARGE SCALE GENOMIC DNA]</scope>
    <source>
        <strain evidence="1 2">WS</strain>
    </source>
</reference>
<evidence type="ECO:0008006" key="3">
    <source>
        <dbReference type="Google" id="ProtNLM"/>
    </source>
</evidence>
<proteinExistence type="predicted"/>
<gene>
    <name evidence="1" type="ORF">D9Q81_04325</name>
</gene>
<dbReference type="Pfam" id="PF02680">
    <property type="entry name" value="DUF211"/>
    <property type="match status" value="1"/>
</dbReference>
<dbReference type="SUPFAM" id="SSF160363">
    <property type="entry name" value="MTH889-like"/>
    <property type="match status" value="1"/>
</dbReference>
<organism evidence="1 2">
    <name type="scientific">Candidatus Korarchaeum cryptofilum</name>
    <dbReference type="NCBI Taxonomy" id="498846"/>
    <lineage>
        <taxon>Archaea</taxon>
        <taxon>Thermoproteota</taxon>
        <taxon>Candidatus Korarchaeia</taxon>
        <taxon>Candidatus Korarchaeales</taxon>
        <taxon>Candidatus Korarchaeaceae</taxon>
        <taxon>Candidatus Korarchaeum</taxon>
    </lineage>
</organism>
<dbReference type="PANTHER" id="PTHR42240:SF1">
    <property type="entry name" value="DUF211 DOMAIN-CONTAINING PROTEIN"/>
    <property type="match status" value="1"/>
</dbReference>
<comment type="caution">
    <text evidence="1">The sequence shown here is derived from an EMBL/GenBank/DDBJ whole genome shotgun (WGS) entry which is preliminary data.</text>
</comment>
<name>A0A3R9WYG7_9CREN</name>
<dbReference type="InterPro" id="IPR023129">
    <property type="entry name" value="MTH889-like_dom_sf"/>
</dbReference>
<dbReference type="PANTHER" id="PTHR42240">
    <property type="entry name" value="DUF211 DOMAIN-CONTAINING PROTEIN"/>
    <property type="match status" value="1"/>
</dbReference>
<sequence length="101" mass="11367">MSRSPLGKSNSKRTFIRKLVLDVVKPHEPDIVEVADAISKLDGVKRVEVEVRDYDSNIERLKLIVEGDDLDEDDIMELIKYYGGNVASVDGVTVESEEFID</sequence>
<accession>A0A3R9WYG7</accession>
<protein>
    <recommendedName>
        <fullName evidence="3">DUF211 domain-containing protein</fullName>
    </recommendedName>
</protein>
<dbReference type="InterPro" id="IPR003831">
    <property type="entry name" value="DUF211"/>
</dbReference>
<dbReference type="Gene3D" id="3.30.70.1340">
    <property type="entry name" value="MTH889-like domain"/>
    <property type="match status" value="1"/>
</dbReference>
<dbReference type="EMBL" id="RCOR01000022">
    <property type="protein sequence ID" value="RSN69025.1"/>
    <property type="molecule type" value="Genomic_DNA"/>
</dbReference>
<evidence type="ECO:0000313" key="2">
    <source>
        <dbReference type="Proteomes" id="UP000278149"/>
    </source>
</evidence>
<dbReference type="Proteomes" id="UP000278149">
    <property type="component" value="Unassembled WGS sequence"/>
</dbReference>
<dbReference type="RefSeq" id="WP_125741537.1">
    <property type="nucleotide sequence ID" value="NZ_RCOR01000022.1"/>
</dbReference>
<dbReference type="AlphaFoldDB" id="A0A3R9WYG7"/>
<evidence type="ECO:0000313" key="1">
    <source>
        <dbReference type="EMBL" id="RSN69025.1"/>
    </source>
</evidence>